<dbReference type="Proteomes" id="UP000652761">
    <property type="component" value="Unassembled WGS sequence"/>
</dbReference>
<accession>A0A843XBF8</accession>
<reference evidence="1" key="1">
    <citation type="submission" date="2017-07" db="EMBL/GenBank/DDBJ databases">
        <title>Taro Niue Genome Assembly and Annotation.</title>
        <authorList>
            <person name="Atibalentja N."/>
            <person name="Keating K."/>
            <person name="Fields C.J."/>
        </authorList>
    </citation>
    <scope>NUCLEOTIDE SEQUENCE</scope>
    <source>
        <strain evidence="1">Niue_2</strain>
        <tissue evidence="1">Leaf</tissue>
    </source>
</reference>
<dbReference type="EMBL" id="NMUH01007093">
    <property type="protein sequence ID" value="MQM16631.1"/>
    <property type="molecule type" value="Genomic_DNA"/>
</dbReference>
<keyword evidence="2" id="KW-1185">Reference proteome</keyword>
<gene>
    <name evidence="1" type="ORF">Taro_049587</name>
</gene>
<proteinExistence type="predicted"/>
<sequence length="82" mass="9369">MPPQSLRWWSGECHGARLAVLRMEVSVSRCGFASRVWKRLVHVSFLRFSSFARGGGAPLWCCVAGVRIVATFWWSHLPWSCF</sequence>
<dbReference type="AlphaFoldDB" id="A0A843XBF8"/>
<name>A0A843XBF8_COLES</name>
<evidence type="ECO:0000313" key="2">
    <source>
        <dbReference type="Proteomes" id="UP000652761"/>
    </source>
</evidence>
<evidence type="ECO:0000313" key="1">
    <source>
        <dbReference type="EMBL" id="MQM16631.1"/>
    </source>
</evidence>
<protein>
    <submittedName>
        <fullName evidence="1">Uncharacterized protein</fullName>
    </submittedName>
</protein>
<organism evidence="1 2">
    <name type="scientific">Colocasia esculenta</name>
    <name type="common">Wild taro</name>
    <name type="synonym">Arum esculentum</name>
    <dbReference type="NCBI Taxonomy" id="4460"/>
    <lineage>
        <taxon>Eukaryota</taxon>
        <taxon>Viridiplantae</taxon>
        <taxon>Streptophyta</taxon>
        <taxon>Embryophyta</taxon>
        <taxon>Tracheophyta</taxon>
        <taxon>Spermatophyta</taxon>
        <taxon>Magnoliopsida</taxon>
        <taxon>Liliopsida</taxon>
        <taxon>Araceae</taxon>
        <taxon>Aroideae</taxon>
        <taxon>Colocasieae</taxon>
        <taxon>Colocasia</taxon>
    </lineage>
</organism>
<comment type="caution">
    <text evidence="1">The sequence shown here is derived from an EMBL/GenBank/DDBJ whole genome shotgun (WGS) entry which is preliminary data.</text>
</comment>